<proteinExistence type="predicted"/>
<evidence type="ECO:0000313" key="2">
    <source>
        <dbReference type="Proteomes" id="UP000515820"/>
    </source>
</evidence>
<accession>A0A7G3PIU3</accession>
<gene>
    <name evidence="1" type="ORF">MMDA13_gp81</name>
</gene>
<dbReference type="SUPFAM" id="SSF52540">
    <property type="entry name" value="P-loop containing nucleoside triphosphate hydrolases"/>
    <property type="match status" value="1"/>
</dbReference>
<dbReference type="EMBL" id="MN820898">
    <property type="protein sequence ID" value="QHB80514.1"/>
    <property type="molecule type" value="Genomic_DNA"/>
</dbReference>
<dbReference type="InterPro" id="IPR027417">
    <property type="entry name" value="P-loop_NTPase"/>
</dbReference>
<reference evidence="1 2" key="1">
    <citation type="journal article" date="2020" name="Viruses">
        <title>Characterization of vB_StuS_MMDA13, a Newly Discovered Bacteriophage Infecting the Agar-Degrading Species Sphingomonas turrisvirgatae.</title>
        <authorList>
            <person name="Marmo P."/>
            <person name="Thaller M.C."/>
            <person name="Di Lallo G."/>
            <person name="Henrici De Angelis L."/>
            <person name="Poerio N."/>
            <person name="De Santis F."/>
            <person name="Fraziano M."/>
            <person name="Migliore L."/>
            <person name="D'Andrea M.M."/>
        </authorList>
    </citation>
    <scope>NUCLEOTIDE SEQUENCE [LARGE SCALE GENOMIC DNA]</scope>
</reference>
<name>A0A7G3PIU3_9CAUD</name>
<protein>
    <submittedName>
        <fullName evidence="1">Uncharacterized protein</fullName>
    </submittedName>
</protein>
<evidence type="ECO:0000313" key="1">
    <source>
        <dbReference type="EMBL" id="QHB80514.1"/>
    </source>
</evidence>
<sequence length="128" mass="14718">MGTKAVIVGGHRSGKTALMQQMVAEAEARGEHVVTLTKQPIIDEAADIPPGRLSIDPNSPDFHPSYVRVGVRVDGKERNDLQWYDVKRLEYMTTDKTSHLAESIEPYWRFAESRQQRRARERWEGKRK</sequence>
<organism evidence="1 2">
    <name type="scientific">Sphingomonas phage vB_StuS_MMDA13</name>
    <dbReference type="NCBI Taxonomy" id="2686378"/>
    <lineage>
        <taxon>Viruses</taxon>
        <taxon>Duplodnaviria</taxon>
        <taxon>Heunggongvirae</taxon>
        <taxon>Uroviricota</taxon>
        <taxon>Caudoviricetes</taxon>
        <taxon>Queuovirinae</taxon>
        <taxon>Torvergatavirus</taxon>
        <taxon>Torvergatavirus MMDA13</taxon>
    </lineage>
</organism>
<dbReference type="Proteomes" id="UP000515820">
    <property type="component" value="Segment"/>
</dbReference>
<keyword evidence="2" id="KW-1185">Reference proteome</keyword>